<sequence length="407" mass="43081">MRMTATLGINQIISHGFGLFLFAALVPLMQTSIEISHWHLATIGALTQLAYLAGAMLLGLIGHHVNSGRLLLVTGSITTLLLFSMSMLNDPMVITLVLTVMAASAAISWGGIVELITRYGRPENCATNLATASSGTAWGYGLNGMLILLVIPLFGWRSGWILAGALGAATLLLTLSLLRSLKQRHENHLAEESSAALSPLQLFSTIVRERTAFCACLICFLVGASAMPFSTWLNTYLAELALPPALGGYTWTVTGLTGMAAGFLIGKLADRRGHGQALLVVFGGFALSLLALAYSPEKFAAVAGFGYGLMYFPMWGIIAGWVSKQYGSKATMQINGIGMVTFGLGGALGNLVAGAVRESSGSLEGVYVMITGLAIMLACAAGYICLTEREPKPLFRPTFCLNMGMLR</sequence>
<dbReference type="RefSeq" id="WP_132293254.1">
    <property type="nucleotide sequence ID" value="NZ_SMFU01000009.1"/>
</dbReference>
<protein>
    <submittedName>
        <fullName evidence="6">Putative MFS family arabinose efflux permease</fullName>
    </submittedName>
</protein>
<evidence type="ECO:0000313" key="6">
    <source>
        <dbReference type="EMBL" id="TCK05799.1"/>
    </source>
</evidence>
<feature type="transmembrane region" description="Helical" evidence="4">
    <location>
        <begin position="137"/>
        <end position="154"/>
    </location>
</feature>
<organism evidence="6 7">
    <name type="scientific">Marinobacterium mangrovicola</name>
    <dbReference type="NCBI Taxonomy" id="1476959"/>
    <lineage>
        <taxon>Bacteria</taxon>
        <taxon>Pseudomonadati</taxon>
        <taxon>Pseudomonadota</taxon>
        <taxon>Gammaproteobacteria</taxon>
        <taxon>Oceanospirillales</taxon>
        <taxon>Oceanospirillaceae</taxon>
        <taxon>Marinobacterium</taxon>
    </lineage>
</organism>
<dbReference type="PROSITE" id="PS50850">
    <property type="entry name" value="MFS"/>
    <property type="match status" value="1"/>
</dbReference>
<evidence type="ECO:0000256" key="3">
    <source>
        <dbReference type="ARBA" id="ARBA00023136"/>
    </source>
</evidence>
<gene>
    <name evidence="6" type="ORF">CLV83_2732</name>
</gene>
<dbReference type="AlphaFoldDB" id="A0A4R1GIQ5"/>
<feature type="transmembrane region" description="Helical" evidence="4">
    <location>
        <begin position="277"/>
        <end position="294"/>
    </location>
</feature>
<evidence type="ECO:0000313" key="7">
    <source>
        <dbReference type="Proteomes" id="UP000294546"/>
    </source>
</evidence>
<keyword evidence="1 4" id="KW-0812">Transmembrane</keyword>
<comment type="caution">
    <text evidence="6">The sequence shown here is derived from an EMBL/GenBank/DDBJ whole genome shotgun (WGS) entry which is preliminary data.</text>
</comment>
<feature type="domain" description="Major facilitator superfamily (MFS) profile" evidence="5">
    <location>
        <begin position="1"/>
        <end position="390"/>
    </location>
</feature>
<feature type="transmembrane region" description="Helical" evidence="4">
    <location>
        <begin position="245"/>
        <end position="265"/>
    </location>
</feature>
<keyword evidence="7" id="KW-1185">Reference proteome</keyword>
<feature type="transmembrane region" description="Helical" evidence="4">
    <location>
        <begin position="334"/>
        <end position="353"/>
    </location>
</feature>
<feature type="transmembrane region" description="Helical" evidence="4">
    <location>
        <begin position="70"/>
        <end position="88"/>
    </location>
</feature>
<feature type="transmembrane region" description="Helical" evidence="4">
    <location>
        <begin position="212"/>
        <end position="233"/>
    </location>
</feature>
<dbReference type="GO" id="GO:0005886">
    <property type="term" value="C:plasma membrane"/>
    <property type="evidence" value="ECO:0007669"/>
    <property type="project" value="TreeGrafter"/>
</dbReference>
<dbReference type="OrthoDB" id="9067529at2"/>
<evidence type="ECO:0000256" key="1">
    <source>
        <dbReference type="ARBA" id="ARBA00022692"/>
    </source>
</evidence>
<proteinExistence type="predicted"/>
<evidence type="ECO:0000256" key="4">
    <source>
        <dbReference type="SAM" id="Phobius"/>
    </source>
</evidence>
<evidence type="ECO:0000256" key="2">
    <source>
        <dbReference type="ARBA" id="ARBA00022989"/>
    </source>
</evidence>
<dbReference type="Gene3D" id="1.20.1250.20">
    <property type="entry name" value="MFS general substrate transporter like domains"/>
    <property type="match status" value="2"/>
</dbReference>
<feature type="transmembrane region" description="Helical" evidence="4">
    <location>
        <begin position="35"/>
        <end position="58"/>
    </location>
</feature>
<dbReference type="GO" id="GO:0022857">
    <property type="term" value="F:transmembrane transporter activity"/>
    <property type="evidence" value="ECO:0007669"/>
    <property type="project" value="InterPro"/>
</dbReference>
<name>A0A4R1GIQ5_9GAMM</name>
<dbReference type="SUPFAM" id="SSF103473">
    <property type="entry name" value="MFS general substrate transporter"/>
    <property type="match status" value="1"/>
</dbReference>
<feature type="transmembrane region" description="Helical" evidence="4">
    <location>
        <begin position="365"/>
        <end position="386"/>
    </location>
</feature>
<feature type="transmembrane region" description="Helical" evidence="4">
    <location>
        <begin position="160"/>
        <end position="178"/>
    </location>
</feature>
<dbReference type="InterPro" id="IPR010645">
    <property type="entry name" value="MFS_4"/>
</dbReference>
<dbReference type="Proteomes" id="UP000294546">
    <property type="component" value="Unassembled WGS sequence"/>
</dbReference>
<dbReference type="PANTHER" id="PTHR23537:SF1">
    <property type="entry name" value="SUGAR TRANSPORTER"/>
    <property type="match status" value="1"/>
</dbReference>
<feature type="transmembrane region" description="Helical" evidence="4">
    <location>
        <begin position="94"/>
        <end position="116"/>
    </location>
</feature>
<reference evidence="6 7" key="1">
    <citation type="submission" date="2019-03" db="EMBL/GenBank/DDBJ databases">
        <title>Genomic Encyclopedia of Archaeal and Bacterial Type Strains, Phase II (KMG-II): from individual species to whole genera.</title>
        <authorList>
            <person name="Goeker M."/>
        </authorList>
    </citation>
    <scope>NUCLEOTIDE SEQUENCE [LARGE SCALE GENOMIC DNA]</scope>
    <source>
        <strain evidence="6 7">DSM 27697</strain>
    </source>
</reference>
<keyword evidence="3 4" id="KW-0472">Membrane</keyword>
<keyword evidence="2 4" id="KW-1133">Transmembrane helix</keyword>
<dbReference type="PANTHER" id="PTHR23537">
    <property type="match status" value="1"/>
</dbReference>
<dbReference type="InterPro" id="IPR036259">
    <property type="entry name" value="MFS_trans_sf"/>
</dbReference>
<dbReference type="InterPro" id="IPR020846">
    <property type="entry name" value="MFS_dom"/>
</dbReference>
<evidence type="ECO:0000259" key="5">
    <source>
        <dbReference type="PROSITE" id="PS50850"/>
    </source>
</evidence>
<dbReference type="EMBL" id="SMFU01000009">
    <property type="protein sequence ID" value="TCK05799.1"/>
    <property type="molecule type" value="Genomic_DNA"/>
</dbReference>
<dbReference type="InterPro" id="IPR011701">
    <property type="entry name" value="MFS"/>
</dbReference>
<dbReference type="Pfam" id="PF07690">
    <property type="entry name" value="MFS_1"/>
    <property type="match status" value="1"/>
</dbReference>
<accession>A0A4R1GIQ5</accession>
<feature type="transmembrane region" description="Helical" evidence="4">
    <location>
        <begin position="300"/>
        <end position="322"/>
    </location>
</feature>
<feature type="transmembrane region" description="Helical" evidence="4">
    <location>
        <begin position="12"/>
        <end position="29"/>
    </location>
</feature>